<dbReference type="GO" id="GO:0019843">
    <property type="term" value="F:rRNA binding"/>
    <property type="evidence" value="ECO:0007669"/>
    <property type="project" value="UniProtKB-UniRule"/>
</dbReference>
<dbReference type="AlphaFoldDB" id="A0A1G2KWE9"/>
<reference evidence="8 9" key="1">
    <citation type="journal article" date="2016" name="Nat. Commun.">
        <title>Thousands of microbial genomes shed light on interconnected biogeochemical processes in an aquifer system.</title>
        <authorList>
            <person name="Anantharaman K."/>
            <person name="Brown C.T."/>
            <person name="Hug L.A."/>
            <person name="Sharon I."/>
            <person name="Castelle C.J."/>
            <person name="Probst A.J."/>
            <person name="Thomas B.C."/>
            <person name="Singh A."/>
            <person name="Wilkins M.J."/>
            <person name="Karaoz U."/>
            <person name="Brodie E.L."/>
            <person name="Williams K.H."/>
            <person name="Hubbard S.S."/>
            <person name="Banfield J.F."/>
        </authorList>
    </citation>
    <scope>NUCLEOTIDE SEQUENCE [LARGE SCALE GENOMIC DNA]</scope>
</reference>
<dbReference type="InterPro" id="IPR019984">
    <property type="entry name" value="Ribosomal_uS17_bact/chlr"/>
</dbReference>
<dbReference type="PRINTS" id="PR00973">
    <property type="entry name" value="RIBOSOMALS17"/>
</dbReference>
<evidence type="ECO:0000256" key="1">
    <source>
        <dbReference type="ARBA" id="ARBA00010254"/>
    </source>
</evidence>
<evidence type="ECO:0000256" key="3">
    <source>
        <dbReference type="ARBA" id="ARBA00022884"/>
    </source>
</evidence>
<dbReference type="GO" id="GO:0003735">
    <property type="term" value="F:structural constituent of ribosome"/>
    <property type="evidence" value="ECO:0007669"/>
    <property type="project" value="UniProtKB-UniRule"/>
</dbReference>
<sequence>MHSDMRKLKGVVTSNKMQKTAVVRVDALKKHPKYEKYYRMSRTFKAHDEKNECQIGDLVWIQETKPLSKEKRWAVAVLIKRNVAEVIEAEETPAE</sequence>
<dbReference type="GO" id="GO:0006412">
    <property type="term" value="P:translation"/>
    <property type="evidence" value="ECO:0007669"/>
    <property type="project" value="UniProtKB-UniRule"/>
</dbReference>
<evidence type="ECO:0000256" key="5">
    <source>
        <dbReference type="ARBA" id="ARBA00023274"/>
    </source>
</evidence>
<evidence type="ECO:0000313" key="8">
    <source>
        <dbReference type="EMBL" id="OHA02791.1"/>
    </source>
</evidence>
<evidence type="ECO:0000256" key="7">
    <source>
        <dbReference type="RuleBase" id="RU003872"/>
    </source>
</evidence>
<keyword evidence="4 6" id="KW-0689">Ribosomal protein</keyword>
<comment type="caution">
    <text evidence="8">The sequence shown here is derived from an EMBL/GenBank/DDBJ whole genome shotgun (WGS) entry which is preliminary data.</text>
</comment>
<evidence type="ECO:0000256" key="6">
    <source>
        <dbReference type="HAMAP-Rule" id="MF_01345"/>
    </source>
</evidence>
<dbReference type="PANTHER" id="PTHR10744:SF1">
    <property type="entry name" value="SMALL RIBOSOMAL SUBUNIT PROTEIN US17M"/>
    <property type="match status" value="1"/>
</dbReference>
<comment type="similarity">
    <text evidence="1 6 7">Belongs to the universal ribosomal protein uS17 family.</text>
</comment>
<dbReference type="InterPro" id="IPR019979">
    <property type="entry name" value="Ribosomal_uS17_CS"/>
</dbReference>
<comment type="subunit">
    <text evidence="6">Part of the 30S ribosomal subunit.</text>
</comment>
<dbReference type="InterPro" id="IPR012340">
    <property type="entry name" value="NA-bd_OB-fold"/>
</dbReference>
<dbReference type="NCBIfam" id="NF004123">
    <property type="entry name" value="PRK05610.1"/>
    <property type="match status" value="1"/>
</dbReference>
<dbReference type="PANTHER" id="PTHR10744">
    <property type="entry name" value="40S RIBOSOMAL PROTEIN S11 FAMILY MEMBER"/>
    <property type="match status" value="1"/>
</dbReference>
<dbReference type="Proteomes" id="UP000177177">
    <property type="component" value="Unassembled WGS sequence"/>
</dbReference>
<dbReference type="HAMAP" id="MF_01345_B">
    <property type="entry name" value="Ribosomal_uS17_B"/>
    <property type="match status" value="1"/>
</dbReference>
<dbReference type="GO" id="GO:0022627">
    <property type="term" value="C:cytosolic small ribosomal subunit"/>
    <property type="evidence" value="ECO:0007669"/>
    <property type="project" value="UniProtKB-UniRule"/>
</dbReference>
<evidence type="ECO:0000256" key="4">
    <source>
        <dbReference type="ARBA" id="ARBA00022980"/>
    </source>
</evidence>
<dbReference type="Gene3D" id="2.40.50.140">
    <property type="entry name" value="Nucleic acid-binding proteins"/>
    <property type="match status" value="1"/>
</dbReference>
<accession>A0A1G2KWE9</accession>
<comment type="function">
    <text evidence="6">One of the primary rRNA binding proteins, it binds specifically to the 5'-end of 16S ribosomal RNA.</text>
</comment>
<evidence type="ECO:0000256" key="2">
    <source>
        <dbReference type="ARBA" id="ARBA00022730"/>
    </source>
</evidence>
<keyword evidence="2 6" id="KW-0699">rRNA-binding</keyword>
<organism evidence="8 9">
    <name type="scientific">Candidatus Sungbacteria bacterium RIFCSPHIGHO2_02_FULL_53_17</name>
    <dbReference type="NCBI Taxonomy" id="1802275"/>
    <lineage>
        <taxon>Bacteria</taxon>
        <taxon>Candidatus Sungiibacteriota</taxon>
    </lineage>
</organism>
<keyword evidence="3 6" id="KW-0694">RNA-binding</keyword>
<dbReference type="CDD" id="cd00364">
    <property type="entry name" value="Ribosomal_uS17"/>
    <property type="match status" value="1"/>
</dbReference>
<keyword evidence="5 6" id="KW-0687">Ribonucleoprotein</keyword>
<name>A0A1G2KWE9_9BACT</name>
<dbReference type="InterPro" id="IPR000266">
    <property type="entry name" value="Ribosomal_uS17"/>
</dbReference>
<dbReference type="SUPFAM" id="SSF50249">
    <property type="entry name" value="Nucleic acid-binding proteins"/>
    <property type="match status" value="1"/>
</dbReference>
<proteinExistence type="inferred from homology"/>
<protein>
    <recommendedName>
        <fullName evidence="6">Small ribosomal subunit protein uS17</fullName>
    </recommendedName>
</protein>
<dbReference type="NCBIfam" id="TIGR03635">
    <property type="entry name" value="uS17_bact"/>
    <property type="match status" value="1"/>
</dbReference>
<dbReference type="EMBL" id="MHQN01000031">
    <property type="protein sequence ID" value="OHA02791.1"/>
    <property type="molecule type" value="Genomic_DNA"/>
</dbReference>
<dbReference type="PROSITE" id="PS00056">
    <property type="entry name" value="RIBOSOMAL_S17"/>
    <property type="match status" value="1"/>
</dbReference>
<evidence type="ECO:0000313" key="9">
    <source>
        <dbReference type="Proteomes" id="UP000177177"/>
    </source>
</evidence>
<dbReference type="Pfam" id="PF00366">
    <property type="entry name" value="Ribosomal_S17"/>
    <property type="match status" value="1"/>
</dbReference>
<gene>
    <name evidence="6" type="primary">rpsQ</name>
    <name evidence="8" type="ORF">A3C92_00860</name>
</gene>